<reference evidence="4 5" key="1">
    <citation type="journal article" date="2016" name="PLoS Pathog.">
        <title>Biosynthesis of antibiotic leucinostatins in bio-control fungus Purpureocillium lilacinum and their inhibition on phytophthora revealed by genome mining.</title>
        <authorList>
            <person name="Wang G."/>
            <person name="Liu Z."/>
            <person name="Lin R."/>
            <person name="Li E."/>
            <person name="Mao Z."/>
            <person name="Ling J."/>
            <person name="Yang Y."/>
            <person name="Yin W.B."/>
            <person name="Xie B."/>
        </authorList>
    </citation>
    <scope>NUCLEOTIDE SEQUENCE [LARGE SCALE GENOMIC DNA]</scope>
    <source>
        <strain evidence="4">170</strain>
    </source>
</reference>
<dbReference type="STRING" id="1380566.A0A179EZX5"/>
<dbReference type="InterPro" id="IPR049192">
    <property type="entry name" value="DUF4246_C"/>
</dbReference>
<dbReference type="InterPro" id="IPR049207">
    <property type="entry name" value="DUF4246_N"/>
</dbReference>
<dbReference type="InterPro" id="IPR025340">
    <property type="entry name" value="DUF4246"/>
</dbReference>
<protein>
    <recommendedName>
        <fullName evidence="6">Duf1665 domain-containing protein</fullName>
    </recommendedName>
</protein>
<dbReference type="Proteomes" id="UP000078397">
    <property type="component" value="Unassembled WGS sequence"/>
</dbReference>
<dbReference type="PANTHER" id="PTHR33119:SF1">
    <property type="entry name" value="FE2OG DIOXYGENASE DOMAIN-CONTAINING PROTEIN"/>
    <property type="match status" value="1"/>
</dbReference>
<feature type="region of interest" description="Disordered" evidence="1">
    <location>
        <begin position="408"/>
        <end position="438"/>
    </location>
</feature>
<comment type="caution">
    <text evidence="4">The sequence shown here is derived from an EMBL/GenBank/DDBJ whole genome shotgun (WGS) entry which is preliminary data.</text>
</comment>
<evidence type="ECO:0000259" key="2">
    <source>
        <dbReference type="Pfam" id="PF14033"/>
    </source>
</evidence>
<feature type="compositionally biased region" description="Acidic residues" evidence="1">
    <location>
        <begin position="418"/>
        <end position="434"/>
    </location>
</feature>
<dbReference type="OrthoDB" id="415532at2759"/>
<organism evidence="4 5">
    <name type="scientific">Pochonia chlamydosporia 170</name>
    <dbReference type="NCBI Taxonomy" id="1380566"/>
    <lineage>
        <taxon>Eukaryota</taxon>
        <taxon>Fungi</taxon>
        <taxon>Dikarya</taxon>
        <taxon>Ascomycota</taxon>
        <taxon>Pezizomycotina</taxon>
        <taxon>Sordariomycetes</taxon>
        <taxon>Hypocreomycetidae</taxon>
        <taxon>Hypocreales</taxon>
        <taxon>Clavicipitaceae</taxon>
        <taxon>Pochonia</taxon>
    </lineage>
</organism>
<feature type="domain" description="DUF4246" evidence="2">
    <location>
        <begin position="190"/>
        <end position="663"/>
    </location>
</feature>
<proteinExistence type="predicted"/>
<sequence length="727" mass="83109">MRPSSQISPTAASLTPEQEETFRLWIGRHNWKTRPSLQTAADYLQLKYNQSFPSELMSRIIDDVYAERVAPPDPVFIQENPAEMETETSAQDPVATHNSKFKFPGYGLPTWFLPKDGEHFPILVGDQEEGWRAATLLIRELCMLKVMEDLTNKPEWWTKVVDPEIRVKWKNEMLSLDWEAFHEHADFTPRMADACIEELTKKARLCEETGLVPVFDYSACVVKSDKLMDKDLIKKLADAMAPLENVPEEEKDWHPGSDGKVLDIVHPSLWPLIYGRSRILPDKEITVDDCLNHVGMGEVVAKPKSEPPVTSRSWGPEPVNVSSVNYQWLPCNVAVDGEGKAKITSYVNNLHPIQHAKLYPIIEQFITKSLPAWDLVYRWPKEFEFQRLTTSEAGTQCTTQEACKDSYECRPTNRPVNDDEPPREEYEEDETGYEESERGQLDALWFRSTHPQILPDATLDSDTPEKIEKKASQNEYQSSRKEQGRFNVTADKIKTSGFFGSNKQIQVIVKLANIHLTPDKPTYDGGSWHIEGQRNEHICATALYYYDNENITDSRLAFRTSSNSEDLTMNLDYMQSDVRSIARTFAVDEAHEATTLQNIGSVLTRQGRAIFFPNLLQHQVQPFSLADPTRPGHRKILALFLVDPAIPVISTANIPPQQRPWWPAEDYIRNSNRLPPELAHIVLQNVDYVIDEEEAKAIREKLMSERTVMQTAFSEALQSVEFSFCEH</sequence>
<dbReference type="RefSeq" id="XP_018136855.1">
    <property type="nucleotide sequence ID" value="XM_018289245.1"/>
</dbReference>
<dbReference type="Pfam" id="PF21666">
    <property type="entry name" value="DUF4246_N"/>
    <property type="match status" value="1"/>
</dbReference>
<dbReference type="AlphaFoldDB" id="A0A179EZX5"/>
<dbReference type="PANTHER" id="PTHR33119">
    <property type="entry name" value="IFI3P"/>
    <property type="match status" value="1"/>
</dbReference>
<accession>A0A179EZX5</accession>
<evidence type="ECO:0008006" key="6">
    <source>
        <dbReference type="Google" id="ProtNLM"/>
    </source>
</evidence>
<feature type="region of interest" description="Disordered" evidence="1">
    <location>
        <begin position="455"/>
        <end position="482"/>
    </location>
</feature>
<dbReference type="Pfam" id="PF14033">
    <property type="entry name" value="DUF4246"/>
    <property type="match status" value="1"/>
</dbReference>
<evidence type="ECO:0000256" key="1">
    <source>
        <dbReference type="SAM" id="MobiDB-lite"/>
    </source>
</evidence>
<evidence type="ECO:0000313" key="4">
    <source>
        <dbReference type="EMBL" id="OAQ58736.1"/>
    </source>
</evidence>
<feature type="compositionally biased region" description="Basic and acidic residues" evidence="1">
    <location>
        <begin position="463"/>
        <end position="482"/>
    </location>
</feature>
<dbReference type="KEGG" id="pchm:VFPPC_10958"/>
<dbReference type="GeneID" id="28853239"/>
<gene>
    <name evidence="4" type="ORF">VFPPC_10958</name>
</gene>
<feature type="domain" description="DUF4246" evidence="3">
    <location>
        <begin position="104"/>
        <end position="172"/>
    </location>
</feature>
<evidence type="ECO:0000313" key="5">
    <source>
        <dbReference type="Proteomes" id="UP000078397"/>
    </source>
</evidence>
<dbReference type="EMBL" id="LSBJ02000014">
    <property type="protein sequence ID" value="OAQ58736.1"/>
    <property type="molecule type" value="Genomic_DNA"/>
</dbReference>
<name>A0A179EZX5_METCM</name>
<evidence type="ECO:0000259" key="3">
    <source>
        <dbReference type="Pfam" id="PF21666"/>
    </source>
</evidence>
<keyword evidence="5" id="KW-1185">Reference proteome</keyword>